<proteinExistence type="predicted"/>
<comment type="caution">
    <text evidence="3">The sequence shown here is derived from an EMBL/GenBank/DDBJ whole genome shotgun (WGS) entry which is preliminary data.</text>
</comment>
<evidence type="ECO:0000313" key="3">
    <source>
        <dbReference type="EMBL" id="MFG6460977.1"/>
    </source>
</evidence>
<protein>
    <submittedName>
        <fullName evidence="3">Plastocyanin</fullName>
    </submittedName>
</protein>
<evidence type="ECO:0000256" key="1">
    <source>
        <dbReference type="ARBA" id="ARBA00004418"/>
    </source>
</evidence>
<reference evidence="3 4" key="1">
    <citation type="submission" date="2024-08" db="EMBL/GenBank/DDBJ databases">
        <authorList>
            <person name="Lu H."/>
        </authorList>
    </citation>
    <scope>NUCLEOTIDE SEQUENCE [LARGE SCALE GENOMIC DNA]</scope>
    <source>
        <strain evidence="3 4">DXS20W</strain>
    </source>
</reference>
<keyword evidence="2" id="KW-0732">Signal</keyword>
<gene>
    <name evidence="3" type="ORF">ACG04Q_05285</name>
</gene>
<organism evidence="3 4">
    <name type="scientific">Pelomonas lactea</name>
    <dbReference type="NCBI Taxonomy" id="3299030"/>
    <lineage>
        <taxon>Bacteria</taxon>
        <taxon>Pseudomonadati</taxon>
        <taxon>Pseudomonadota</taxon>
        <taxon>Betaproteobacteria</taxon>
        <taxon>Burkholderiales</taxon>
        <taxon>Sphaerotilaceae</taxon>
        <taxon>Roseateles</taxon>
    </lineage>
</organism>
<feature type="chain" id="PRO_5046874310" evidence="2">
    <location>
        <begin position="20"/>
        <end position="227"/>
    </location>
</feature>
<feature type="signal peptide" evidence="2">
    <location>
        <begin position="1"/>
        <end position="19"/>
    </location>
</feature>
<keyword evidence="4" id="KW-1185">Reference proteome</keyword>
<dbReference type="Proteomes" id="UP001606302">
    <property type="component" value="Unassembled WGS sequence"/>
</dbReference>
<evidence type="ECO:0000256" key="2">
    <source>
        <dbReference type="SAM" id="SignalP"/>
    </source>
</evidence>
<dbReference type="RefSeq" id="WP_394509829.1">
    <property type="nucleotide sequence ID" value="NZ_JBIGHX010000002.1"/>
</dbReference>
<dbReference type="InterPro" id="IPR008972">
    <property type="entry name" value="Cupredoxin"/>
</dbReference>
<comment type="subcellular location">
    <subcellularLocation>
        <location evidence="1">Periplasm</location>
    </subcellularLocation>
</comment>
<sequence>MRTIASTVALLLAAATAQAADLTVTVMDRNGKPLPDAVVLVDSSVQGPRPAPVLEAGIAQEKLRFVPAVTVVGLGAKVSFSNLDSWDHHVILGVMGAGGVYVDPGQNTQFRLAGRVGSKPPATDSKVLTLPGAYLLGCHIHGSMRGHVYVADTPWARLGGDDGRAQLQGVPEGPARVRIWHPDQLVDGTPTLVQVAASGSAVTVHTQIVSTRKKRAAPAADPNYPGL</sequence>
<name>A0ABW7GGC8_9BURK</name>
<dbReference type="Gene3D" id="2.60.40.420">
    <property type="entry name" value="Cupredoxins - blue copper proteins"/>
    <property type="match status" value="1"/>
</dbReference>
<accession>A0ABW7GGC8</accession>
<dbReference type="EMBL" id="JBIGHX010000002">
    <property type="protein sequence ID" value="MFG6460977.1"/>
    <property type="molecule type" value="Genomic_DNA"/>
</dbReference>
<evidence type="ECO:0000313" key="4">
    <source>
        <dbReference type="Proteomes" id="UP001606302"/>
    </source>
</evidence>
<dbReference type="SUPFAM" id="SSF49503">
    <property type="entry name" value="Cupredoxins"/>
    <property type="match status" value="1"/>
</dbReference>